<dbReference type="BioCyc" id="PPUT160488:G1G01-183-MONOMER"/>
<accession>A0A140FVX5</accession>
<organism evidence="1 2">
    <name type="scientific">Pseudomonas putida (strain ATCC 47054 / DSM 6125 / CFBP 8728 / NCIMB 11950 / KT2440)</name>
    <dbReference type="NCBI Taxonomy" id="160488"/>
    <lineage>
        <taxon>Bacteria</taxon>
        <taxon>Pseudomonadati</taxon>
        <taxon>Pseudomonadota</taxon>
        <taxon>Gammaproteobacteria</taxon>
        <taxon>Pseudomonadales</taxon>
        <taxon>Pseudomonadaceae</taxon>
        <taxon>Pseudomonas</taxon>
    </lineage>
</organism>
<reference evidence="1 2" key="2">
    <citation type="journal article" date="2016" name="Environ. Microbiol.">
        <title>The revisited genome of Pseudomonas putida KT2440 enlightens its value as a robust metabolic chassis.</title>
        <authorList>
            <person name="Belda E."/>
            <person name="van Heck R.G."/>
            <person name="Lopez-Sanchez M.J."/>
            <person name="Cruveiller S."/>
            <person name="Barbe V."/>
            <person name="Fraser C."/>
            <person name="Klenk H.P."/>
            <person name="Petersen J."/>
            <person name="Morgat A."/>
            <person name="Nikel P.I."/>
            <person name="Vallenet D."/>
            <person name="Rouy Z."/>
            <person name="Sekowska A."/>
            <person name="Martins Dos Santos V.A."/>
            <person name="de Lorenzo V."/>
            <person name="Danchin A."/>
            <person name="Medigue C."/>
        </authorList>
    </citation>
    <scope>NUCLEOTIDE SEQUENCE [LARGE SCALE GENOMIC DNA]</scope>
    <source>
        <strain evidence="2">ATCC 47054 / DSM 6125 / CFBP 8728 / NCIMB 11950 / KT2440</strain>
    </source>
</reference>
<dbReference type="OrthoDB" id="9960391at2"/>
<dbReference type="KEGG" id="ppu:PP_5429"/>
<reference evidence="1 2" key="1">
    <citation type="journal article" date="2002" name="Environ. Microbiol.">
        <title>Complete genome sequence and comparative analysis of the metabolically versatile Pseudomonas putida KT2440.</title>
        <authorList>
            <person name="Nelson K.E."/>
            <person name="Weinel C."/>
            <person name="Paulsen I.T."/>
            <person name="Dodson R.J."/>
            <person name="Hilbert H."/>
            <person name="Martins dos Santos V.A."/>
            <person name="Fouts D.E."/>
            <person name="Gill S.R."/>
            <person name="Pop M."/>
            <person name="Holmes M."/>
            <person name="Brinkac L."/>
            <person name="Beanan M."/>
            <person name="DeBoy R.T."/>
            <person name="Daugherty S."/>
            <person name="Kolonay J."/>
            <person name="Madupu R."/>
            <person name="Nelson W."/>
            <person name="White O."/>
            <person name="Peterson J."/>
            <person name="Khouri H."/>
            <person name="Hance I."/>
            <person name="Chris Lee P."/>
            <person name="Holtzapple E."/>
            <person name="Scanlan D."/>
            <person name="Tran K."/>
            <person name="Moazzez A."/>
            <person name="Utterback T."/>
            <person name="Rizzo M."/>
            <person name="Lee K."/>
            <person name="Kosack D."/>
            <person name="Moestl D."/>
            <person name="Wedler H."/>
            <person name="Lauber J."/>
            <person name="Stjepandic D."/>
            <person name="Hoheisel J."/>
            <person name="Straetz M."/>
            <person name="Heim S."/>
            <person name="Kiewitz C."/>
            <person name="Eisen J.A."/>
            <person name="Timmis K.N."/>
            <person name="Dusterhoft A."/>
            <person name="Tummler B."/>
            <person name="Fraser C.M."/>
        </authorList>
    </citation>
    <scope>NUCLEOTIDE SEQUENCE [LARGE SCALE GENOMIC DNA]</scope>
    <source>
        <strain evidence="2">ATCC 47054 / DSM 6125 / CFBP 8728 / NCIMB 11950 / KT2440</strain>
    </source>
</reference>
<protein>
    <submittedName>
        <fullName evidence="1">Uncharacterized protein</fullName>
    </submittedName>
</protein>
<sequence>MPWLSGRLCCNKPDDGWIKNETIIAPLSLVKMKHVELFTQHRFKANIGQLLQHQGVITLISTALQHQRMPG</sequence>
<keyword evidence="2" id="KW-1185">Reference proteome</keyword>
<proteinExistence type="predicted"/>
<name>A0A140FVX5_PSEPK</name>
<dbReference type="Proteomes" id="UP000000556">
    <property type="component" value="Chromosome"/>
</dbReference>
<dbReference type="EMBL" id="AE015451">
    <property type="protein sequence ID" value="AMM02758.1"/>
    <property type="molecule type" value="Genomic_DNA"/>
</dbReference>
<evidence type="ECO:0000313" key="1">
    <source>
        <dbReference type="EMBL" id="AMM02758.1"/>
    </source>
</evidence>
<evidence type="ECO:0000313" key="2">
    <source>
        <dbReference type="Proteomes" id="UP000000556"/>
    </source>
</evidence>
<gene>
    <name evidence="1" type="ordered locus">PP_5429</name>
</gene>
<dbReference type="STRING" id="160488.PP_5429"/>
<dbReference type="AlphaFoldDB" id="A0A140FVX5"/>